<sequence>MQEEAGLGISCSMTQVQNALLAELQDEILPVETLQDGIPLDDVILHAEILLAGILLEDVIHRVEILLDEILLEDVIHRAETHRDAAERHTGVHPDGLLHHVAVIK</sequence>
<evidence type="ECO:0000313" key="2">
    <source>
        <dbReference type="Proteomes" id="UP001523262"/>
    </source>
</evidence>
<dbReference type="EMBL" id="JAMQCR010000001">
    <property type="protein sequence ID" value="MCM2532219.1"/>
    <property type="molecule type" value="Genomic_DNA"/>
</dbReference>
<name>A0ABT0W889_9BACI</name>
<organism evidence="1 2">
    <name type="scientific">Neobacillus pocheonensis</name>
    <dbReference type="NCBI Taxonomy" id="363869"/>
    <lineage>
        <taxon>Bacteria</taxon>
        <taxon>Bacillati</taxon>
        <taxon>Bacillota</taxon>
        <taxon>Bacilli</taxon>
        <taxon>Bacillales</taxon>
        <taxon>Bacillaceae</taxon>
        <taxon>Neobacillus</taxon>
    </lineage>
</organism>
<accession>A0ABT0W889</accession>
<protein>
    <submittedName>
        <fullName evidence="1">Uncharacterized protein</fullName>
    </submittedName>
</protein>
<evidence type="ECO:0000313" key="1">
    <source>
        <dbReference type="EMBL" id="MCM2532219.1"/>
    </source>
</evidence>
<reference evidence="1 2" key="1">
    <citation type="submission" date="2022-06" db="EMBL/GenBank/DDBJ databases">
        <authorList>
            <person name="Jeon C.O."/>
        </authorList>
    </citation>
    <scope>NUCLEOTIDE SEQUENCE [LARGE SCALE GENOMIC DNA]</scope>
    <source>
        <strain evidence="1 2">KCTC 13943</strain>
    </source>
</reference>
<gene>
    <name evidence="1" type="ORF">NDK43_07155</name>
</gene>
<dbReference type="Proteomes" id="UP001523262">
    <property type="component" value="Unassembled WGS sequence"/>
</dbReference>
<comment type="caution">
    <text evidence="1">The sequence shown here is derived from an EMBL/GenBank/DDBJ whole genome shotgun (WGS) entry which is preliminary data.</text>
</comment>
<keyword evidence="2" id="KW-1185">Reference proteome</keyword>
<proteinExistence type="predicted"/>